<protein>
    <submittedName>
        <fullName evidence="1">F510_1955 family glycosylhydrolase</fullName>
    </submittedName>
</protein>
<dbReference type="Gene3D" id="2.130.10.10">
    <property type="entry name" value="YVTN repeat-like/Quinoprotein amine dehydrogenase"/>
    <property type="match status" value="2"/>
</dbReference>
<dbReference type="Proteomes" id="UP001596047">
    <property type="component" value="Unassembled WGS sequence"/>
</dbReference>
<dbReference type="SUPFAM" id="SSF110296">
    <property type="entry name" value="Oligoxyloglucan reducing end-specific cellobiohydrolase"/>
    <property type="match status" value="1"/>
</dbReference>
<keyword evidence="2" id="KW-1185">Reference proteome</keyword>
<accession>A0ABW0VRN0</accession>
<proteinExistence type="predicted"/>
<reference evidence="2" key="1">
    <citation type="journal article" date="2019" name="Int. J. Syst. Evol. Microbiol.">
        <title>The Global Catalogue of Microorganisms (GCM) 10K type strain sequencing project: providing services to taxonomists for standard genome sequencing and annotation.</title>
        <authorList>
            <consortium name="The Broad Institute Genomics Platform"/>
            <consortium name="The Broad Institute Genome Sequencing Center for Infectious Disease"/>
            <person name="Wu L."/>
            <person name="Ma J."/>
        </authorList>
    </citation>
    <scope>NUCLEOTIDE SEQUENCE [LARGE SCALE GENOMIC DNA]</scope>
    <source>
        <strain evidence="2">CGMCC 1.3240</strain>
    </source>
</reference>
<organism evidence="1 2">
    <name type="scientific">Paenibacillus solisilvae</name>
    <dbReference type="NCBI Taxonomy" id="2486751"/>
    <lineage>
        <taxon>Bacteria</taxon>
        <taxon>Bacillati</taxon>
        <taxon>Bacillota</taxon>
        <taxon>Bacilli</taxon>
        <taxon>Bacillales</taxon>
        <taxon>Paenibacillaceae</taxon>
        <taxon>Paenibacillus</taxon>
    </lineage>
</organism>
<gene>
    <name evidence="1" type="ORF">ACFPYJ_02260</name>
</gene>
<name>A0ABW0VRN0_9BACL</name>
<dbReference type="NCBIfam" id="NF045728">
    <property type="entry name" value="glycosyl_F510_1955"/>
    <property type="match status" value="1"/>
</dbReference>
<dbReference type="Pfam" id="PF02012">
    <property type="entry name" value="BNR"/>
    <property type="match status" value="1"/>
</dbReference>
<dbReference type="InterPro" id="IPR015943">
    <property type="entry name" value="WD40/YVTN_repeat-like_dom_sf"/>
</dbReference>
<dbReference type="InterPro" id="IPR002860">
    <property type="entry name" value="BNR_rpt"/>
</dbReference>
<dbReference type="EMBL" id="JBHSOW010000010">
    <property type="protein sequence ID" value="MFC5647958.1"/>
    <property type="molecule type" value="Genomic_DNA"/>
</dbReference>
<dbReference type="InterPro" id="IPR054817">
    <property type="entry name" value="Glycosyl_F510_1955-like"/>
</dbReference>
<dbReference type="RefSeq" id="WP_379186424.1">
    <property type="nucleotide sequence ID" value="NZ_JBHSOW010000010.1"/>
</dbReference>
<evidence type="ECO:0000313" key="1">
    <source>
        <dbReference type="EMBL" id="MFC5647958.1"/>
    </source>
</evidence>
<sequence length="317" mass="34043">MRRVFFIESGGTFLKKMMMLALALVLSIGIAACSEKVIEEQGGLPHVDSAFLHIHGLGYSADGKRLLIPVHNGLSIYTNGMWSEGSGEKHDYMGFAAADNGFYSSGHPAPGSPYKNPLGLIKSTNDGKTITVLALEGEVDLHGMTVGYRTHTLYVLNPQPNSKMKQAGLYVSQDEGQTWTNSTLSGIHGQITSIAAHLTEKSVVIVGTTVGVYFSKDNGQTFTTLDTDHPVSALAFMDSGEALVATSGPDPSLVKVDVETKQTVTIKTPNKDRIAFIAQSPASPKELAIATEQKDVYISTDRGVTWRQIANKGVRSK</sequence>
<evidence type="ECO:0000313" key="2">
    <source>
        <dbReference type="Proteomes" id="UP001596047"/>
    </source>
</evidence>
<dbReference type="PROSITE" id="PS51257">
    <property type="entry name" value="PROKAR_LIPOPROTEIN"/>
    <property type="match status" value="1"/>
</dbReference>
<comment type="caution">
    <text evidence="1">The sequence shown here is derived from an EMBL/GenBank/DDBJ whole genome shotgun (WGS) entry which is preliminary data.</text>
</comment>